<dbReference type="PANTHER" id="PTHR12271">
    <property type="entry name" value="POLY A POLYMERASE CID PAP -RELATED"/>
    <property type="match status" value="1"/>
</dbReference>
<dbReference type="Pfam" id="PF22600">
    <property type="entry name" value="MTPAP-like_central"/>
    <property type="match status" value="1"/>
</dbReference>
<keyword evidence="3" id="KW-1185">Reference proteome</keyword>
<evidence type="ECO:0000313" key="3">
    <source>
        <dbReference type="Proteomes" id="UP000252519"/>
    </source>
</evidence>
<dbReference type="Gene3D" id="3.30.460.10">
    <property type="entry name" value="Beta Polymerase, domain 2"/>
    <property type="match status" value="1"/>
</dbReference>
<feature type="domain" description="Poly(A) RNA polymerase mitochondrial-like central palm" evidence="1">
    <location>
        <begin position="258"/>
        <end position="376"/>
    </location>
</feature>
<dbReference type="GO" id="GO:1990817">
    <property type="term" value="F:poly(A) RNA polymerase activity"/>
    <property type="evidence" value="ECO:0007669"/>
    <property type="project" value="TreeGrafter"/>
</dbReference>
<dbReference type="InterPro" id="IPR054708">
    <property type="entry name" value="MTPAP-like_central"/>
</dbReference>
<organism evidence="2 3">
    <name type="scientific">Ancylostoma caninum</name>
    <name type="common">Dog hookworm</name>
    <dbReference type="NCBI Taxonomy" id="29170"/>
    <lineage>
        <taxon>Eukaryota</taxon>
        <taxon>Metazoa</taxon>
        <taxon>Ecdysozoa</taxon>
        <taxon>Nematoda</taxon>
        <taxon>Chromadorea</taxon>
        <taxon>Rhabditida</taxon>
        <taxon>Rhabditina</taxon>
        <taxon>Rhabditomorpha</taxon>
        <taxon>Strongyloidea</taxon>
        <taxon>Ancylostomatidae</taxon>
        <taxon>Ancylostomatinae</taxon>
        <taxon>Ancylostoma</taxon>
    </lineage>
</organism>
<gene>
    <name evidence="2" type="ORF">ANCCAN_01801</name>
</gene>
<dbReference type="SUPFAM" id="SSF81631">
    <property type="entry name" value="PAP/OAS1 substrate-binding domain"/>
    <property type="match status" value="2"/>
</dbReference>
<dbReference type="SUPFAM" id="SSF81301">
    <property type="entry name" value="Nucleotidyltransferase"/>
    <property type="match status" value="1"/>
</dbReference>
<dbReference type="OrthoDB" id="434989at2759"/>
<dbReference type="PANTHER" id="PTHR12271:SF12">
    <property type="entry name" value="POLYMERASE NUCLEOTIDYL TRANSFERASE DOMAIN-CONTAINING PROTEIN"/>
    <property type="match status" value="1"/>
</dbReference>
<dbReference type="GO" id="GO:0031123">
    <property type="term" value="P:RNA 3'-end processing"/>
    <property type="evidence" value="ECO:0007669"/>
    <property type="project" value="TreeGrafter"/>
</dbReference>
<dbReference type="AlphaFoldDB" id="A0A368H5Y2"/>
<dbReference type="InterPro" id="IPR043519">
    <property type="entry name" value="NT_sf"/>
</dbReference>
<dbReference type="Gene3D" id="1.10.1410.10">
    <property type="match status" value="2"/>
</dbReference>
<name>A0A368H5Y2_ANCCA</name>
<comment type="caution">
    <text evidence="2">The sequence shown here is derived from an EMBL/GenBank/DDBJ whole genome shotgun (WGS) entry which is preliminary data.</text>
</comment>
<evidence type="ECO:0000259" key="1">
    <source>
        <dbReference type="Pfam" id="PF22600"/>
    </source>
</evidence>
<dbReference type="Proteomes" id="UP000252519">
    <property type="component" value="Unassembled WGS sequence"/>
</dbReference>
<dbReference type="STRING" id="29170.A0A368H5Y2"/>
<sequence length="597" mass="68096">MFGSMNQMNAIGSLLKNAKLVEHGSLQQILFSNVPILKFKSNEGITVDLQFNNIGPIRSSLFVRTCVQFSYVVPVVVHWINSFFEAVKLKNSRHGLFSTYHLNMFALHFLQTSTSSLMPNMISSCPLLRPNAPWQDVARILISLDANVHILDEGCVYSDISPAEIIVKMIDYYSQVDLHNVSIDICGKMYKRIPDTTEDSFIQLLDPYFPEDTSPHARCTVRNGPSLVQQAFSALRSDLAAGRGAIQGILSRLCERVLAQDCRFVQVGSSVNGLHSDNSDVDLVFFPTDVEKRNKFFKDFHNNGDFKMQFIYTMSKLITREVENLGISVDNCVVLHQLRVPLLIIHLKNGQSIDVQFPDEQFQAIRNTNLIRHYVQCDHRLSLLFLYLRMLFDALDIRNSKYGLLSSYHILLLAVHFLQSEQALTPWPVMPVLCKTHANLVGAQIPIDDVVSLLDSPHVSIEWNSHNQMSVSELAVRFVDYYSNFDTSQHVIYIEKGLTSRRRQVSGEVHLLLVDPYSRMTVCRSSAAAKAFAESMTYLRRKMTNGQFLDSFPTFPEASLFRTQTKWQSWRVYSRERKVVVDKRMQDQSSEADLQDS</sequence>
<evidence type="ECO:0000313" key="2">
    <source>
        <dbReference type="EMBL" id="RCN52013.1"/>
    </source>
</evidence>
<accession>A0A368H5Y2</accession>
<protein>
    <recommendedName>
        <fullName evidence="1">Poly(A) RNA polymerase mitochondrial-like central palm domain-containing protein</fullName>
    </recommendedName>
</protein>
<dbReference type="EMBL" id="JOJR01000009">
    <property type="protein sequence ID" value="RCN52013.1"/>
    <property type="molecule type" value="Genomic_DNA"/>
</dbReference>
<proteinExistence type="predicted"/>
<reference evidence="2 3" key="1">
    <citation type="submission" date="2014-10" db="EMBL/GenBank/DDBJ databases">
        <title>Draft genome of the hookworm Ancylostoma caninum.</title>
        <authorList>
            <person name="Mitreva M."/>
        </authorList>
    </citation>
    <scope>NUCLEOTIDE SEQUENCE [LARGE SCALE GENOMIC DNA]</scope>
    <source>
        <strain evidence="2 3">Baltimore</strain>
    </source>
</reference>